<dbReference type="GO" id="GO:0031683">
    <property type="term" value="F:G-protein beta/gamma-subunit complex binding"/>
    <property type="evidence" value="ECO:0007669"/>
    <property type="project" value="InterPro"/>
</dbReference>
<evidence type="ECO:0000256" key="7">
    <source>
        <dbReference type="ARBA" id="ARBA00023224"/>
    </source>
</evidence>
<keyword evidence="3" id="KW-0547">Nucleotide-binding</keyword>
<dbReference type="SUPFAM" id="SSF47895">
    <property type="entry name" value="Transducin (alpha subunit), insertion domain"/>
    <property type="match status" value="1"/>
</dbReference>
<dbReference type="Gene3D" id="1.10.400.10">
    <property type="entry name" value="GI Alpha 1, domain 2-like"/>
    <property type="match status" value="1"/>
</dbReference>
<keyword evidence="1" id="KW-0519">Myristate</keyword>
<evidence type="ECO:0000256" key="2">
    <source>
        <dbReference type="ARBA" id="ARBA00022723"/>
    </source>
</evidence>
<dbReference type="InterPro" id="IPR001019">
    <property type="entry name" value="Gprotein_alpha_su"/>
</dbReference>
<evidence type="ECO:0000256" key="1">
    <source>
        <dbReference type="ARBA" id="ARBA00022707"/>
    </source>
</evidence>
<keyword evidence="4" id="KW-0460">Magnesium</keyword>
<dbReference type="PANTHER" id="PTHR10218">
    <property type="entry name" value="GTP-BINDING PROTEIN ALPHA SUBUNIT"/>
    <property type="match status" value="1"/>
</dbReference>
<keyword evidence="7" id="KW-0807">Transducer</keyword>
<keyword evidence="2" id="KW-0479">Metal-binding</keyword>
<dbReference type="InterPro" id="IPR011025">
    <property type="entry name" value="GproteinA_insert"/>
</dbReference>
<keyword evidence="6" id="KW-0449">Lipoprotein</keyword>
<name>A0A9P8CYE3_MORAP</name>
<dbReference type="GO" id="GO:0005834">
    <property type="term" value="C:heterotrimeric G-protein complex"/>
    <property type="evidence" value="ECO:0007669"/>
    <property type="project" value="TreeGrafter"/>
</dbReference>
<evidence type="ECO:0000313" key="8">
    <source>
        <dbReference type="EMBL" id="KAG9319060.1"/>
    </source>
</evidence>
<dbReference type="AlphaFoldDB" id="A0A9P8CYE3"/>
<dbReference type="GO" id="GO:0005737">
    <property type="term" value="C:cytoplasm"/>
    <property type="evidence" value="ECO:0007669"/>
    <property type="project" value="TreeGrafter"/>
</dbReference>
<dbReference type="GO" id="GO:0001664">
    <property type="term" value="F:G protein-coupled receptor binding"/>
    <property type="evidence" value="ECO:0007669"/>
    <property type="project" value="TreeGrafter"/>
</dbReference>
<organism evidence="8 9">
    <name type="scientific">Mortierella alpina</name>
    <name type="common">Oleaginous fungus</name>
    <name type="synonym">Mortierella renispora</name>
    <dbReference type="NCBI Taxonomy" id="64518"/>
    <lineage>
        <taxon>Eukaryota</taxon>
        <taxon>Fungi</taxon>
        <taxon>Fungi incertae sedis</taxon>
        <taxon>Mucoromycota</taxon>
        <taxon>Mortierellomycotina</taxon>
        <taxon>Mortierellomycetes</taxon>
        <taxon>Mortierellales</taxon>
        <taxon>Mortierellaceae</taxon>
        <taxon>Mortierella</taxon>
    </lineage>
</organism>
<evidence type="ECO:0000256" key="6">
    <source>
        <dbReference type="ARBA" id="ARBA00023139"/>
    </source>
</evidence>
<protein>
    <submittedName>
        <fullName evidence="8">Uncharacterized protein</fullName>
    </submittedName>
</protein>
<dbReference type="FunFam" id="1.10.400.10:FF:000007">
    <property type="entry name" value="Guanine nucleotide-binding protein subunit alpha"/>
    <property type="match status" value="1"/>
</dbReference>
<dbReference type="PROSITE" id="PS51882">
    <property type="entry name" value="G_ALPHA"/>
    <property type="match status" value="1"/>
</dbReference>
<evidence type="ECO:0000313" key="9">
    <source>
        <dbReference type="Proteomes" id="UP000717515"/>
    </source>
</evidence>
<accession>A0A9P8CYE3</accession>
<proteinExistence type="predicted"/>
<dbReference type="GO" id="GO:0007189">
    <property type="term" value="P:adenylate cyclase-activating G protein-coupled receptor signaling pathway"/>
    <property type="evidence" value="ECO:0007669"/>
    <property type="project" value="TreeGrafter"/>
</dbReference>
<evidence type="ECO:0000256" key="5">
    <source>
        <dbReference type="ARBA" id="ARBA00023134"/>
    </source>
</evidence>
<keyword evidence="5" id="KW-0342">GTP-binding</keyword>
<comment type="caution">
    <text evidence="8">The sequence shown here is derived from an EMBL/GenBank/DDBJ whole genome shotgun (WGS) entry which is preliminary data.</text>
</comment>
<dbReference type="Proteomes" id="UP000717515">
    <property type="component" value="Unassembled WGS sequence"/>
</dbReference>
<dbReference type="GO" id="GO:0005525">
    <property type="term" value="F:GTP binding"/>
    <property type="evidence" value="ECO:0007669"/>
    <property type="project" value="UniProtKB-KW"/>
</dbReference>
<dbReference type="Pfam" id="PF00503">
    <property type="entry name" value="G-alpha"/>
    <property type="match status" value="1"/>
</dbReference>
<sequence length="145" mass="16513">MVFHQGGYCLEELATFKLIIYRSLVDSAKCLILAMEKMGLEPSKPENRGYADNILNYRVIADPYLKLSPSIVDALDSLYCDPITVTCMERLRKFGIEDVAPYFLSQVRRLGADDYTPSKQDILRSKSKNTGISEIRLRMGQLNIR</sequence>
<keyword evidence="6" id="KW-0564">Palmitate</keyword>
<reference evidence="8" key="1">
    <citation type="submission" date="2021-07" db="EMBL/GenBank/DDBJ databases">
        <title>Draft genome of Mortierella alpina, strain LL118, isolated from an aspen leaf litter sample.</title>
        <authorList>
            <person name="Yang S."/>
            <person name="Vinatzer B.A."/>
        </authorList>
    </citation>
    <scope>NUCLEOTIDE SEQUENCE</scope>
    <source>
        <strain evidence="8">LL118</strain>
    </source>
</reference>
<dbReference type="GO" id="GO:0032502">
    <property type="term" value="P:developmental process"/>
    <property type="evidence" value="ECO:0007669"/>
    <property type="project" value="UniProtKB-ARBA"/>
</dbReference>
<gene>
    <name evidence="8" type="ORF">KVV02_005388</name>
</gene>
<evidence type="ECO:0000256" key="4">
    <source>
        <dbReference type="ARBA" id="ARBA00022842"/>
    </source>
</evidence>
<dbReference type="GO" id="GO:0003924">
    <property type="term" value="F:GTPase activity"/>
    <property type="evidence" value="ECO:0007669"/>
    <property type="project" value="InterPro"/>
</dbReference>
<dbReference type="GO" id="GO:0046872">
    <property type="term" value="F:metal ion binding"/>
    <property type="evidence" value="ECO:0007669"/>
    <property type="project" value="UniProtKB-KW"/>
</dbReference>
<dbReference type="EMBL" id="JAIFTL010000758">
    <property type="protein sequence ID" value="KAG9319060.1"/>
    <property type="molecule type" value="Genomic_DNA"/>
</dbReference>
<evidence type="ECO:0000256" key="3">
    <source>
        <dbReference type="ARBA" id="ARBA00022741"/>
    </source>
</evidence>
<dbReference type="PANTHER" id="PTHR10218:SF369">
    <property type="entry name" value="GUANINE NUCLEOTIDE-BINDING PROTEIN ALPHA-2 SUBUNIT"/>
    <property type="match status" value="1"/>
</dbReference>